<comment type="caution">
    <text evidence="1">The sequence shown here is derived from an EMBL/GenBank/DDBJ whole genome shotgun (WGS) entry which is preliminary data.</text>
</comment>
<dbReference type="AlphaFoldDB" id="A0A4R2RNM2"/>
<accession>A0A4R2RNM2</accession>
<evidence type="ECO:0000313" key="1">
    <source>
        <dbReference type="EMBL" id="TCP64783.1"/>
    </source>
</evidence>
<evidence type="ECO:0000313" key="2">
    <source>
        <dbReference type="Proteomes" id="UP000294813"/>
    </source>
</evidence>
<protein>
    <submittedName>
        <fullName evidence="1">Uncharacterized protein</fullName>
    </submittedName>
</protein>
<organism evidence="1 2">
    <name type="scientific">Heliophilum fasciatum</name>
    <dbReference type="NCBI Taxonomy" id="35700"/>
    <lineage>
        <taxon>Bacteria</taxon>
        <taxon>Bacillati</taxon>
        <taxon>Bacillota</taxon>
        <taxon>Clostridia</taxon>
        <taxon>Eubacteriales</taxon>
        <taxon>Heliobacteriaceae</taxon>
        <taxon>Heliophilum</taxon>
    </lineage>
</organism>
<name>A0A4R2RNM2_9FIRM</name>
<sequence length="76" mass="7894">MKYLGSLQVPSLGSPPSSPVAGQIYFNSADKVFYGWGGTAWVPLRPDGGNAATLGGKSASDLMPKGPLTWNQLKGV</sequence>
<reference evidence="1 2" key="1">
    <citation type="submission" date="2019-03" db="EMBL/GenBank/DDBJ databases">
        <title>Genomic Encyclopedia of Type Strains, Phase IV (KMG-IV): sequencing the most valuable type-strain genomes for metagenomic binning, comparative biology and taxonomic classification.</title>
        <authorList>
            <person name="Goeker M."/>
        </authorList>
    </citation>
    <scope>NUCLEOTIDE SEQUENCE [LARGE SCALE GENOMIC DNA]</scope>
    <source>
        <strain evidence="1 2">DSM 11170</strain>
    </source>
</reference>
<dbReference type="Proteomes" id="UP000294813">
    <property type="component" value="Unassembled WGS sequence"/>
</dbReference>
<gene>
    <name evidence="1" type="ORF">EDD73_108136</name>
</gene>
<dbReference type="EMBL" id="SLXT01000008">
    <property type="protein sequence ID" value="TCP64783.1"/>
    <property type="molecule type" value="Genomic_DNA"/>
</dbReference>
<proteinExistence type="predicted"/>
<keyword evidence="2" id="KW-1185">Reference proteome</keyword>